<dbReference type="SMART" id="SM01092">
    <property type="entry name" value="CO_deh_flav_C"/>
    <property type="match status" value="1"/>
</dbReference>
<feature type="domain" description="FAD-binding PCMH-type" evidence="8">
    <location>
        <begin position="217"/>
        <end position="394"/>
    </location>
</feature>
<dbReference type="PIRSF" id="PIRSF036557">
    <property type="entry name" value="XdhA_RC"/>
    <property type="match status" value="1"/>
</dbReference>
<keyword evidence="5" id="KW-0408">Iron</keyword>
<evidence type="ECO:0000256" key="4">
    <source>
        <dbReference type="ARBA" id="ARBA00023002"/>
    </source>
</evidence>
<keyword evidence="4 9" id="KW-0560">Oxidoreductase</keyword>
<dbReference type="EC" id="1.17.1.4" evidence="9"/>
<dbReference type="SUPFAM" id="SSF56176">
    <property type="entry name" value="FAD-binding/transporter-associated domain-like"/>
    <property type="match status" value="1"/>
</dbReference>
<dbReference type="Gene3D" id="3.30.43.10">
    <property type="entry name" value="Uridine Diphospho-n-acetylenolpyruvylglucosamine Reductase, domain 2"/>
    <property type="match status" value="1"/>
</dbReference>
<keyword evidence="2" id="KW-0479">Metal-binding</keyword>
<dbReference type="GO" id="GO:0004854">
    <property type="term" value="F:xanthine dehydrogenase activity"/>
    <property type="evidence" value="ECO:0007669"/>
    <property type="project" value="UniProtKB-EC"/>
</dbReference>
<dbReference type="RefSeq" id="WP_273595857.1">
    <property type="nucleotide sequence ID" value="NZ_JAQQXS010000004.1"/>
</dbReference>
<dbReference type="InterPro" id="IPR012675">
    <property type="entry name" value="Beta-grasp_dom_sf"/>
</dbReference>
<feature type="region of interest" description="Disordered" evidence="6">
    <location>
        <begin position="198"/>
        <end position="218"/>
    </location>
</feature>
<dbReference type="Gene3D" id="3.30.465.10">
    <property type="match status" value="1"/>
</dbReference>
<comment type="caution">
    <text evidence="9">The sequence shown here is derived from an EMBL/GenBank/DDBJ whole genome shotgun (WGS) entry which is preliminary data.</text>
</comment>
<dbReference type="InterPro" id="IPR002346">
    <property type="entry name" value="Mopterin_DH_FAD-bd"/>
</dbReference>
<organism evidence="9 10">
    <name type="scientific">Roseateles koreensis</name>
    <dbReference type="NCBI Taxonomy" id="2987526"/>
    <lineage>
        <taxon>Bacteria</taxon>
        <taxon>Pseudomonadati</taxon>
        <taxon>Pseudomonadota</taxon>
        <taxon>Betaproteobacteria</taxon>
        <taxon>Burkholderiales</taxon>
        <taxon>Sphaerotilaceae</taxon>
        <taxon>Roseateles</taxon>
    </lineage>
</organism>
<dbReference type="InterPro" id="IPR036884">
    <property type="entry name" value="2Fe-2S-bd_dom_sf"/>
</dbReference>
<protein>
    <submittedName>
        <fullName evidence="9">Xanthine dehydrogenase small subunit</fullName>
        <ecNumber evidence="9">1.17.1.4</ecNumber>
    </submittedName>
</protein>
<evidence type="ECO:0000313" key="10">
    <source>
        <dbReference type="Proteomes" id="UP001219862"/>
    </source>
</evidence>
<dbReference type="NCBIfam" id="TIGR02963">
    <property type="entry name" value="xanthine_xdhA"/>
    <property type="match status" value="1"/>
</dbReference>
<reference evidence="9 10" key="1">
    <citation type="submission" date="2022-10" db="EMBL/GenBank/DDBJ databases">
        <title>paucibacter sp. hw8 Genome sequencing.</title>
        <authorList>
            <person name="Park S."/>
        </authorList>
    </citation>
    <scope>NUCLEOTIDE SEQUENCE [LARGE SCALE GENOMIC DNA]</scope>
    <source>
        <strain evidence="10">hw8</strain>
    </source>
</reference>
<evidence type="ECO:0000259" key="8">
    <source>
        <dbReference type="PROSITE" id="PS51387"/>
    </source>
</evidence>
<dbReference type="PANTHER" id="PTHR45444">
    <property type="entry name" value="XANTHINE DEHYDROGENASE"/>
    <property type="match status" value="1"/>
</dbReference>
<evidence type="ECO:0000259" key="7">
    <source>
        <dbReference type="PROSITE" id="PS51085"/>
    </source>
</evidence>
<dbReference type="InterPro" id="IPR014307">
    <property type="entry name" value="Xanthine_DH_ssu"/>
</dbReference>
<evidence type="ECO:0000256" key="3">
    <source>
        <dbReference type="ARBA" id="ARBA00022827"/>
    </source>
</evidence>
<dbReference type="Pfam" id="PF00941">
    <property type="entry name" value="FAD_binding_5"/>
    <property type="match status" value="1"/>
</dbReference>
<evidence type="ECO:0000256" key="1">
    <source>
        <dbReference type="ARBA" id="ARBA00022630"/>
    </source>
</evidence>
<dbReference type="InterPro" id="IPR016167">
    <property type="entry name" value="FAD-bd_PCMH_sub1"/>
</dbReference>
<dbReference type="Proteomes" id="UP001219862">
    <property type="component" value="Unassembled WGS sequence"/>
</dbReference>
<dbReference type="InterPro" id="IPR005107">
    <property type="entry name" value="CO_DH_flav_C"/>
</dbReference>
<name>A0ABT5KPF9_9BURK</name>
<dbReference type="SUPFAM" id="SSF47741">
    <property type="entry name" value="CO dehydrogenase ISP C-domain like"/>
    <property type="match status" value="1"/>
</dbReference>
<dbReference type="InterPro" id="IPR002888">
    <property type="entry name" value="2Fe-2S-bd"/>
</dbReference>
<dbReference type="InterPro" id="IPR016169">
    <property type="entry name" value="FAD-bd_PCMH_sub2"/>
</dbReference>
<dbReference type="SUPFAM" id="SSF55447">
    <property type="entry name" value="CO dehydrogenase flavoprotein C-terminal domain-like"/>
    <property type="match status" value="1"/>
</dbReference>
<dbReference type="InterPro" id="IPR016166">
    <property type="entry name" value="FAD-bd_PCMH"/>
</dbReference>
<proteinExistence type="predicted"/>
<keyword evidence="1" id="KW-0285">Flavoprotein</keyword>
<keyword evidence="3" id="KW-0274">FAD</keyword>
<keyword evidence="10" id="KW-1185">Reference proteome</keyword>
<feature type="domain" description="2Fe-2S ferredoxin-type" evidence="7">
    <location>
        <begin position="6"/>
        <end position="94"/>
    </location>
</feature>
<dbReference type="CDD" id="cd00207">
    <property type="entry name" value="fer2"/>
    <property type="match status" value="1"/>
</dbReference>
<dbReference type="Gene3D" id="3.30.390.50">
    <property type="entry name" value="CO dehydrogenase flavoprotein, C-terminal domain"/>
    <property type="match status" value="1"/>
</dbReference>
<dbReference type="InterPro" id="IPR001041">
    <property type="entry name" value="2Fe-2S_ferredoxin-type"/>
</dbReference>
<dbReference type="PROSITE" id="PS51387">
    <property type="entry name" value="FAD_PCMH"/>
    <property type="match status" value="1"/>
</dbReference>
<dbReference type="Gene3D" id="3.10.20.30">
    <property type="match status" value="1"/>
</dbReference>
<dbReference type="PROSITE" id="PS00197">
    <property type="entry name" value="2FE2S_FER_1"/>
    <property type="match status" value="1"/>
</dbReference>
<evidence type="ECO:0000256" key="2">
    <source>
        <dbReference type="ARBA" id="ARBA00022723"/>
    </source>
</evidence>
<dbReference type="InterPro" id="IPR006058">
    <property type="entry name" value="2Fe2S_fd_BS"/>
</dbReference>
<accession>A0ABT5KPF9</accession>
<dbReference type="Pfam" id="PF00111">
    <property type="entry name" value="Fer2"/>
    <property type="match status" value="1"/>
</dbReference>
<evidence type="ECO:0000313" key="9">
    <source>
        <dbReference type="EMBL" id="MDC8784741.1"/>
    </source>
</evidence>
<evidence type="ECO:0000256" key="5">
    <source>
        <dbReference type="ARBA" id="ARBA00023004"/>
    </source>
</evidence>
<sequence length="528" mass="57768">MNNNYRSIRFFHHGAITSVNGLAPTTTVLQWLREHAHCTGTKEGCAEGDCGACTVLVGELRDDDIDQLQLRAVNACTQFLPTLDGLALLSVEDLSTNLQDLGPVQQAMVDCHASQCGFCTPGFVCTLQACYERHCEAGSTPTRQQLADELAGNLCRCTGYRPILDAGQNMFEQPRLRIDKAPIVAALRTLRSEPPLHYKGANPAFEQTPARPDDTPAAARTDHFHAPKTLAALADLRLNHPQARLLAGSTDIGLWHNKQFRDLGELIYLGAVSELRNIRAQNFKARPGLWIGAGARLEEAWQALVAIAPNLRELWLRFASPPVRQAGTLGGNIANGSPIGDSAPALIALGADIVLRRGEQQRRMPLQDFYLDYMKTALQPGEFVEALHLPLPEPALRLRAYKISKRHDSDISAVCTVMALCLDAEGTVQEARLVFGGMAAIVKRAHAAEASLLGQPWDEAQLNRATLALAQDFQPLTDMRASSDYRMRVAQNLLRKLWLETRLDQPLCPSELSIWPSARGDSVTGSAA</sequence>
<dbReference type="EMBL" id="JAQQXS010000004">
    <property type="protein sequence ID" value="MDC8784741.1"/>
    <property type="molecule type" value="Genomic_DNA"/>
</dbReference>
<dbReference type="SUPFAM" id="SSF54292">
    <property type="entry name" value="2Fe-2S ferredoxin-like"/>
    <property type="match status" value="1"/>
</dbReference>
<dbReference type="InterPro" id="IPR036318">
    <property type="entry name" value="FAD-bd_PCMH-like_sf"/>
</dbReference>
<dbReference type="Pfam" id="PF03450">
    <property type="entry name" value="CO_deh_flav_C"/>
    <property type="match status" value="1"/>
</dbReference>
<dbReference type="InterPro" id="IPR012175">
    <property type="entry name" value="Xanth_DH_ssu_bac"/>
</dbReference>
<dbReference type="InterPro" id="IPR016208">
    <property type="entry name" value="Ald_Oxase/xanthine_DH-like"/>
</dbReference>
<evidence type="ECO:0000256" key="6">
    <source>
        <dbReference type="SAM" id="MobiDB-lite"/>
    </source>
</evidence>
<dbReference type="InterPro" id="IPR036010">
    <property type="entry name" value="2Fe-2S_ferredoxin-like_sf"/>
</dbReference>
<dbReference type="Pfam" id="PF01799">
    <property type="entry name" value="Fer2_2"/>
    <property type="match status" value="1"/>
</dbReference>
<gene>
    <name evidence="9" type="primary">xdhA</name>
    <name evidence="9" type="ORF">PRZ01_06010</name>
</gene>
<dbReference type="InterPro" id="IPR036683">
    <property type="entry name" value="CO_DH_flav_C_dom_sf"/>
</dbReference>
<dbReference type="PROSITE" id="PS51085">
    <property type="entry name" value="2FE2S_FER_2"/>
    <property type="match status" value="1"/>
</dbReference>
<dbReference type="PANTHER" id="PTHR45444:SF3">
    <property type="entry name" value="XANTHINE DEHYDROGENASE"/>
    <property type="match status" value="1"/>
</dbReference>
<dbReference type="Gene3D" id="1.10.150.120">
    <property type="entry name" value="[2Fe-2S]-binding domain"/>
    <property type="match status" value="1"/>
</dbReference>